<organism evidence="5 6">
    <name type="scientific">Paraburkholderia graminis</name>
    <dbReference type="NCBI Taxonomy" id="60548"/>
    <lineage>
        <taxon>Bacteria</taxon>
        <taxon>Pseudomonadati</taxon>
        <taxon>Pseudomonadota</taxon>
        <taxon>Betaproteobacteria</taxon>
        <taxon>Burkholderiales</taxon>
        <taxon>Burkholderiaceae</taxon>
        <taxon>Paraburkholderia</taxon>
    </lineage>
</organism>
<evidence type="ECO:0000256" key="2">
    <source>
        <dbReference type="ARBA" id="ARBA00023125"/>
    </source>
</evidence>
<sequence>MAAVHGALSPDSIAYALSVLSAMFRWLIEQRYVLANPFAGLRVRGAQRNG</sequence>
<accession>A0ABD5CRV3</accession>
<name>A0ABD5CRV3_9BURK</name>
<dbReference type="AlphaFoldDB" id="A0ABD5CRV3"/>
<keyword evidence="1" id="KW-0229">DNA integration</keyword>
<dbReference type="Gene3D" id="1.10.150.130">
    <property type="match status" value="1"/>
</dbReference>
<evidence type="ECO:0000313" key="5">
    <source>
        <dbReference type="EMBL" id="MDR6208076.1"/>
    </source>
</evidence>
<dbReference type="InterPro" id="IPR044068">
    <property type="entry name" value="CB"/>
</dbReference>
<evidence type="ECO:0000313" key="6">
    <source>
        <dbReference type="Proteomes" id="UP001245184"/>
    </source>
</evidence>
<feature type="domain" description="Core-binding (CB)" evidence="4">
    <location>
        <begin position="1"/>
        <end position="28"/>
    </location>
</feature>
<protein>
    <submittedName>
        <fullName evidence="5">Site-specific recombinase XerC</fullName>
    </submittedName>
</protein>
<dbReference type="InterPro" id="IPR010998">
    <property type="entry name" value="Integrase_recombinase_N"/>
</dbReference>
<comment type="caution">
    <text evidence="5">The sequence shown here is derived from an EMBL/GenBank/DDBJ whole genome shotgun (WGS) entry which is preliminary data.</text>
</comment>
<dbReference type="Proteomes" id="UP001245184">
    <property type="component" value="Unassembled WGS sequence"/>
</dbReference>
<proteinExistence type="predicted"/>
<evidence type="ECO:0000256" key="1">
    <source>
        <dbReference type="ARBA" id="ARBA00022908"/>
    </source>
</evidence>
<keyword evidence="2 3" id="KW-0238">DNA-binding</keyword>
<dbReference type="EMBL" id="JAVIZN010000003">
    <property type="protein sequence ID" value="MDR6208076.1"/>
    <property type="molecule type" value="Genomic_DNA"/>
</dbReference>
<reference evidence="5 6" key="1">
    <citation type="submission" date="2023-08" db="EMBL/GenBank/DDBJ databases">
        <title>Genome sequencing of plant associated microbes to promote plant fitness in Sorghum bicolor and Oryza sativa.</title>
        <authorList>
            <person name="Coleman-Derr D."/>
        </authorList>
    </citation>
    <scope>NUCLEOTIDE SEQUENCE [LARGE SCALE GENOMIC DNA]</scope>
    <source>
        <strain evidence="5 6">SLBN-33</strain>
    </source>
</reference>
<dbReference type="PROSITE" id="PS51900">
    <property type="entry name" value="CB"/>
    <property type="match status" value="1"/>
</dbReference>
<evidence type="ECO:0000256" key="3">
    <source>
        <dbReference type="PROSITE-ProRule" id="PRU01248"/>
    </source>
</evidence>
<evidence type="ECO:0000259" key="4">
    <source>
        <dbReference type="PROSITE" id="PS51900"/>
    </source>
</evidence>
<dbReference type="GO" id="GO:0003677">
    <property type="term" value="F:DNA binding"/>
    <property type="evidence" value="ECO:0007669"/>
    <property type="project" value="UniProtKB-UniRule"/>
</dbReference>
<gene>
    <name evidence="5" type="ORF">QF025_006877</name>
</gene>
<dbReference type="GO" id="GO:0015074">
    <property type="term" value="P:DNA integration"/>
    <property type="evidence" value="ECO:0007669"/>
    <property type="project" value="UniProtKB-KW"/>
</dbReference>